<protein>
    <submittedName>
        <fullName evidence="2">Uncharacterized protein</fullName>
    </submittedName>
</protein>
<evidence type="ECO:0000313" key="2">
    <source>
        <dbReference type="EMBL" id="MPC93178.1"/>
    </source>
</evidence>
<feature type="signal peptide" evidence="1">
    <location>
        <begin position="1"/>
        <end position="23"/>
    </location>
</feature>
<sequence>MLRLWLRLSLRPLLPASPPPCHAHRKGETSLVLALAAVSLSGLRLLFHFTSIHPNQHPCPFIPQLPSSPSFSPQP</sequence>
<gene>
    <name evidence="2" type="ORF">E2C01_088300</name>
</gene>
<reference evidence="2 3" key="1">
    <citation type="submission" date="2019-05" db="EMBL/GenBank/DDBJ databases">
        <title>Another draft genome of Portunus trituberculatus and its Hox gene families provides insights of decapod evolution.</title>
        <authorList>
            <person name="Jeong J.-H."/>
            <person name="Song I."/>
            <person name="Kim S."/>
            <person name="Choi T."/>
            <person name="Kim D."/>
            <person name="Ryu S."/>
            <person name="Kim W."/>
        </authorList>
    </citation>
    <scope>NUCLEOTIDE SEQUENCE [LARGE SCALE GENOMIC DNA]</scope>
    <source>
        <tissue evidence="2">Muscle</tissue>
    </source>
</reference>
<evidence type="ECO:0000313" key="3">
    <source>
        <dbReference type="Proteomes" id="UP000324222"/>
    </source>
</evidence>
<evidence type="ECO:0000256" key="1">
    <source>
        <dbReference type="SAM" id="SignalP"/>
    </source>
</evidence>
<name>A0A5B7JJH0_PORTR</name>
<keyword evidence="1" id="KW-0732">Signal</keyword>
<accession>A0A5B7JJH0</accession>
<feature type="chain" id="PRO_5022779946" evidence="1">
    <location>
        <begin position="24"/>
        <end position="75"/>
    </location>
</feature>
<keyword evidence="3" id="KW-1185">Reference proteome</keyword>
<dbReference type="AlphaFoldDB" id="A0A5B7JJH0"/>
<comment type="caution">
    <text evidence="2">The sequence shown here is derived from an EMBL/GenBank/DDBJ whole genome shotgun (WGS) entry which is preliminary data.</text>
</comment>
<organism evidence="2 3">
    <name type="scientific">Portunus trituberculatus</name>
    <name type="common">Swimming crab</name>
    <name type="synonym">Neptunus trituberculatus</name>
    <dbReference type="NCBI Taxonomy" id="210409"/>
    <lineage>
        <taxon>Eukaryota</taxon>
        <taxon>Metazoa</taxon>
        <taxon>Ecdysozoa</taxon>
        <taxon>Arthropoda</taxon>
        <taxon>Crustacea</taxon>
        <taxon>Multicrustacea</taxon>
        <taxon>Malacostraca</taxon>
        <taxon>Eumalacostraca</taxon>
        <taxon>Eucarida</taxon>
        <taxon>Decapoda</taxon>
        <taxon>Pleocyemata</taxon>
        <taxon>Brachyura</taxon>
        <taxon>Eubrachyura</taxon>
        <taxon>Portunoidea</taxon>
        <taxon>Portunidae</taxon>
        <taxon>Portuninae</taxon>
        <taxon>Portunus</taxon>
    </lineage>
</organism>
<dbReference type="EMBL" id="VSRR010093926">
    <property type="protein sequence ID" value="MPC93178.1"/>
    <property type="molecule type" value="Genomic_DNA"/>
</dbReference>
<dbReference type="Proteomes" id="UP000324222">
    <property type="component" value="Unassembled WGS sequence"/>
</dbReference>
<proteinExistence type="predicted"/>